<evidence type="ECO:0000313" key="3">
    <source>
        <dbReference type="EMBL" id="KAF9454624.1"/>
    </source>
</evidence>
<dbReference type="AlphaFoldDB" id="A0A9P5XPL9"/>
<reference evidence="3" key="1">
    <citation type="submission" date="2020-11" db="EMBL/GenBank/DDBJ databases">
        <authorList>
            <consortium name="DOE Joint Genome Institute"/>
            <person name="Ahrendt S."/>
            <person name="Riley R."/>
            <person name="Andreopoulos W."/>
            <person name="Labutti K."/>
            <person name="Pangilinan J."/>
            <person name="Ruiz-Duenas F.J."/>
            <person name="Barrasa J.M."/>
            <person name="Sanchez-Garcia M."/>
            <person name="Camarero S."/>
            <person name="Miyauchi S."/>
            <person name="Serrano A."/>
            <person name="Linde D."/>
            <person name="Babiker R."/>
            <person name="Drula E."/>
            <person name="Ayuso-Fernandez I."/>
            <person name="Pacheco R."/>
            <person name="Padilla G."/>
            <person name="Ferreira P."/>
            <person name="Barriuso J."/>
            <person name="Kellner H."/>
            <person name="Castanera R."/>
            <person name="Alfaro M."/>
            <person name="Ramirez L."/>
            <person name="Pisabarro A.G."/>
            <person name="Kuo A."/>
            <person name="Tritt A."/>
            <person name="Lipzen A."/>
            <person name="He G."/>
            <person name="Yan M."/>
            <person name="Ng V."/>
            <person name="Cullen D."/>
            <person name="Martin F."/>
            <person name="Rosso M.-N."/>
            <person name="Henrissat B."/>
            <person name="Hibbett D."/>
            <person name="Martinez A.T."/>
            <person name="Grigoriev I.V."/>
        </authorList>
    </citation>
    <scope>NUCLEOTIDE SEQUENCE</scope>
    <source>
        <strain evidence="3">MF-IS2</strain>
    </source>
</reference>
<feature type="region of interest" description="Disordered" evidence="1">
    <location>
        <begin position="1"/>
        <end position="33"/>
    </location>
</feature>
<dbReference type="EMBL" id="MU151053">
    <property type="protein sequence ID" value="KAF9454624.1"/>
    <property type="molecule type" value="Genomic_DNA"/>
</dbReference>
<feature type="region of interest" description="Disordered" evidence="1">
    <location>
        <begin position="689"/>
        <end position="711"/>
    </location>
</feature>
<evidence type="ECO:0000256" key="2">
    <source>
        <dbReference type="SAM" id="Phobius"/>
    </source>
</evidence>
<keyword evidence="2" id="KW-0812">Transmembrane</keyword>
<proteinExistence type="predicted"/>
<protein>
    <submittedName>
        <fullName evidence="3">Uncharacterized protein</fullName>
    </submittedName>
</protein>
<feature type="compositionally biased region" description="Low complexity" evidence="1">
    <location>
        <begin position="463"/>
        <end position="485"/>
    </location>
</feature>
<feature type="region of interest" description="Disordered" evidence="1">
    <location>
        <begin position="458"/>
        <end position="511"/>
    </location>
</feature>
<keyword evidence="2" id="KW-1133">Transmembrane helix</keyword>
<keyword evidence="2" id="KW-0472">Membrane</keyword>
<comment type="caution">
    <text evidence="3">The sequence shown here is derived from an EMBL/GenBank/DDBJ whole genome shotgun (WGS) entry which is preliminary data.</text>
</comment>
<accession>A0A9P5XPL9</accession>
<feature type="compositionally biased region" description="Polar residues" evidence="1">
    <location>
        <begin position="1028"/>
        <end position="1038"/>
    </location>
</feature>
<dbReference type="Proteomes" id="UP000807342">
    <property type="component" value="Unassembled WGS sequence"/>
</dbReference>
<evidence type="ECO:0000313" key="4">
    <source>
        <dbReference type="Proteomes" id="UP000807342"/>
    </source>
</evidence>
<sequence length="1128" mass="122383">MPVPTSRSSAAYTTSVSTPTPSRPYLSRPISPLSTNSYSPTITPVGQAVRMNVVTRIAIEGKAKQGQDGVPIKMYMKLSVPIDSISPGSTIALFPEENIKILTSQVHPLDSNSVPYNFSSTGSPLLHNAARALNLPARLPTTFNGAFRLSSTTNKASSTVSTSRSSEPEATTIPPVDPQYTGQILVSGYHIAFVLPKHFPSWDHARTEEESERSSHLPHHKRRLSIGDRNHAHFMAAIDMWVPYVTRPPRFPYLLSIPTPRCLHNNIKLRIFPPSNTASSLASLSSLEDDANTWDLTSDPHVTRTASNRLSRTSSYNHFADDESSDSSTNGFSDGFGMQGTFPSTDRIRVRWAKPMKSFDEVAGSGDTRRRVGVKDVRSEVVCIVRGKRKGDGGNGAEGIVMDVEYKASCKGIWFPGVATLLGMDVGLVAKNAEVTWLEGSPSEWNISGGVGFTGFNISGMGRPDNPSSSRTSSTDSPSIVISSPKGQQMSPPNGRPRGNSSSSTPSLLRAPLPSHNVAEYSFEGVHEPGISVSSHLGTLSSICSSSQSSAACPGVPLTLHLNMNDILPPNKTPFTFTITGTILITPRATLSRVDGTHDIHPPLDYVETTDPVSLPHFTILAADAEATKIVVWNEADFPNATVEVYSPSGDIYKDPQTRKTVLQKGGSTRCGDDGGRIALKVIGSLHDNILPGRPQTPMGNPRYRTPSSADRPLNVARQNRKGPPAIPSVKAIVTPLLSRQSTVPNAYAVRIHLSAPVNSEADWLEFGLAQVGPRASRTPLPDGVETYSPKVHIASASVDGVPAQFTMSKPGKRSANDETFQGASFETMGSTEWMNWVKIQVGPLGGDNVVIDYIVKVEPDRATWFSNWNRRQRWDLLLPTFALPVGRLEVTLEDLTGFECSSMLSNLEYQHMHLHGQKLLHFVPDDLFSPQISLQLTPTKPKKSLLSWLANALLWFYIVTSALLLWNLEQKIQSRQVHIGSPIQSFNPAVGGHEDLMTVTATVVKTVTDCPTKSPALAEPSPYLSGRSATHNGAPSRSLSTLVMSPTTVLLPPTTKSTPSTTSHLPSNALSGQPLKPLWERLGFGDAQVVLKSLPIPDFAFPSVKQKFAQYSGSLETVWKILWKLLL</sequence>
<feature type="transmembrane region" description="Helical" evidence="2">
    <location>
        <begin position="946"/>
        <end position="967"/>
    </location>
</feature>
<organism evidence="3 4">
    <name type="scientific">Macrolepiota fuliginosa MF-IS2</name>
    <dbReference type="NCBI Taxonomy" id="1400762"/>
    <lineage>
        <taxon>Eukaryota</taxon>
        <taxon>Fungi</taxon>
        <taxon>Dikarya</taxon>
        <taxon>Basidiomycota</taxon>
        <taxon>Agaricomycotina</taxon>
        <taxon>Agaricomycetes</taxon>
        <taxon>Agaricomycetidae</taxon>
        <taxon>Agaricales</taxon>
        <taxon>Agaricineae</taxon>
        <taxon>Agaricaceae</taxon>
        <taxon>Macrolepiota</taxon>
    </lineage>
</organism>
<dbReference type="OrthoDB" id="3210731at2759"/>
<feature type="region of interest" description="Disordered" evidence="1">
    <location>
        <begin position="1019"/>
        <end position="1038"/>
    </location>
</feature>
<gene>
    <name evidence="3" type="ORF">P691DRAFT_692348</name>
</gene>
<feature type="region of interest" description="Disordered" evidence="1">
    <location>
        <begin position="154"/>
        <end position="176"/>
    </location>
</feature>
<name>A0A9P5XPL9_9AGAR</name>
<keyword evidence="4" id="KW-1185">Reference proteome</keyword>
<feature type="compositionally biased region" description="Low complexity" evidence="1">
    <location>
        <begin position="1"/>
        <end position="25"/>
    </location>
</feature>
<evidence type="ECO:0000256" key="1">
    <source>
        <dbReference type="SAM" id="MobiDB-lite"/>
    </source>
</evidence>
<feature type="region of interest" description="Disordered" evidence="1">
    <location>
        <begin position="316"/>
        <end position="340"/>
    </location>
</feature>